<comment type="similarity">
    <text evidence="1 4">Belongs to the short-chain dehydrogenases/reductases (SDR) family.</text>
</comment>
<dbReference type="RefSeq" id="WP_075623077.1">
    <property type="nucleotide sequence ID" value="NZ_CP015607.1"/>
</dbReference>
<dbReference type="PRINTS" id="PR00081">
    <property type="entry name" value="GDHRDH"/>
</dbReference>
<evidence type="ECO:0000313" key="5">
    <source>
        <dbReference type="EMBL" id="APT47286.1"/>
    </source>
</evidence>
<dbReference type="GO" id="GO:0016491">
    <property type="term" value="F:oxidoreductase activity"/>
    <property type="evidence" value="ECO:0007669"/>
    <property type="project" value="UniProtKB-KW"/>
</dbReference>
<dbReference type="PANTHER" id="PTHR43490">
    <property type="entry name" value="(+)-NEOMENTHOL DEHYDROGENASE"/>
    <property type="match status" value="1"/>
</dbReference>
<proteinExistence type="inferred from homology"/>
<dbReference type="Proteomes" id="UP000185426">
    <property type="component" value="Chromosome"/>
</dbReference>
<dbReference type="GO" id="GO:0016020">
    <property type="term" value="C:membrane"/>
    <property type="evidence" value="ECO:0007669"/>
    <property type="project" value="TreeGrafter"/>
</dbReference>
<keyword evidence="2" id="KW-0521">NADP</keyword>
<protein>
    <submittedName>
        <fullName evidence="5">Short-chain dehydrogenase</fullName>
    </submittedName>
</protein>
<accession>A0A1L6ZL88</accession>
<evidence type="ECO:0000256" key="2">
    <source>
        <dbReference type="ARBA" id="ARBA00022857"/>
    </source>
</evidence>
<gene>
    <name evidence="5" type="ORF">BSA145_16265</name>
</gene>
<dbReference type="EMBL" id="CP015607">
    <property type="protein sequence ID" value="APT47286.1"/>
    <property type="molecule type" value="Genomic_DNA"/>
</dbReference>
<dbReference type="Gene3D" id="3.40.50.720">
    <property type="entry name" value="NAD(P)-binding Rossmann-like Domain"/>
    <property type="match status" value="1"/>
</dbReference>
<dbReference type="PANTHER" id="PTHR43490:SF99">
    <property type="entry name" value="SHORT-CHAIN DEHYDROGENASE_REDUCTASE"/>
    <property type="match status" value="1"/>
</dbReference>
<evidence type="ECO:0000256" key="4">
    <source>
        <dbReference type="RuleBase" id="RU000363"/>
    </source>
</evidence>
<dbReference type="InterPro" id="IPR002347">
    <property type="entry name" value="SDR_fam"/>
</dbReference>
<dbReference type="AlphaFoldDB" id="A0A1L6ZL88"/>
<organism evidence="5 6">
    <name type="scientific">Bacillus safensis</name>
    <dbReference type="NCBI Taxonomy" id="561879"/>
    <lineage>
        <taxon>Bacteria</taxon>
        <taxon>Bacillati</taxon>
        <taxon>Bacillota</taxon>
        <taxon>Bacilli</taxon>
        <taxon>Bacillales</taxon>
        <taxon>Bacillaceae</taxon>
        <taxon>Bacillus</taxon>
    </lineage>
</organism>
<sequence>MKVAVVTGGNRGIGKEVCRQLAQCGMLVILTARQLESAKLAASEMTEHVVPFQLDVTNEESVEHFSAFMKDSFGRVDVLINNAGVFLDNITADHTFPSFLDLPVSTLQETMNVNVYGAVRMTKAVFPYMKEAGYGRIVNVSSGMGRLSTIYASGDVRRDGKSGPYYRMSKAALHVLTKVTALEGAPYSILANAVCPGWVQTDMGTSEAVKTIQEGASGIVWAAQLPRDGPTGELLRDGQRLQW</sequence>
<evidence type="ECO:0000313" key="6">
    <source>
        <dbReference type="Proteomes" id="UP000185426"/>
    </source>
</evidence>
<dbReference type="SUPFAM" id="SSF51735">
    <property type="entry name" value="NAD(P)-binding Rossmann-fold domains"/>
    <property type="match status" value="1"/>
</dbReference>
<evidence type="ECO:0000256" key="3">
    <source>
        <dbReference type="ARBA" id="ARBA00023002"/>
    </source>
</evidence>
<dbReference type="InterPro" id="IPR036291">
    <property type="entry name" value="NAD(P)-bd_dom_sf"/>
</dbReference>
<keyword evidence="3" id="KW-0560">Oxidoreductase</keyword>
<dbReference type="Pfam" id="PF00106">
    <property type="entry name" value="adh_short"/>
    <property type="match status" value="1"/>
</dbReference>
<reference evidence="5 6" key="1">
    <citation type="submission" date="2016-05" db="EMBL/GenBank/DDBJ databases">
        <title>Complete Genome and Methylome Analysis of Psychrotrophic Bacterial Isolates from Antarctic Lake Untersee.</title>
        <authorList>
            <person name="Fomenkov A."/>
            <person name="Akimov V.N."/>
            <person name="Vasilyeva L.V."/>
            <person name="Andersen D."/>
            <person name="Vincze T."/>
            <person name="Roberts R.J."/>
        </authorList>
    </citation>
    <scope>NUCLEOTIDE SEQUENCE [LARGE SCALE GENOMIC DNA]</scope>
    <source>
        <strain evidence="5 6">U14-5</strain>
    </source>
</reference>
<dbReference type="PRINTS" id="PR00080">
    <property type="entry name" value="SDRFAMILY"/>
</dbReference>
<evidence type="ECO:0000256" key="1">
    <source>
        <dbReference type="ARBA" id="ARBA00006484"/>
    </source>
</evidence>
<name>A0A1L6ZL88_BACIA</name>